<protein>
    <submittedName>
        <fullName evidence="1">Uncharacterized protein</fullName>
    </submittedName>
</protein>
<name>A0ABD2P6X2_9CUCU</name>
<dbReference type="EMBL" id="JABFTP020000185">
    <property type="protein sequence ID" value="KAL3286235.1"/>
    <property type="molecule type" value="Genomic_DNA"/>
</dbReference>
<dbReference type="Proteomes" id="UP001516400">
    <property type="component" value="Unassembled WGS sequence"/>
</dbReference>
<gene>
    <name evidence="1" type="ORF">HHI36_000746</name>
</gene>
<evidence type="ECO:0000313" key="1">
    <source>
        <dbReference type="EMBL" id="KAL3286235.1"/>
    </source>
</evidence>
<organism evidence="1 2">
    <name type="scientific">Cryptolaemus montrouzieri</name>
    <dbReference type="NCBI Taxonomy" id="559131"/>
    <lineage>
        <taxon>Eukaryota</taxon>
        <taxon>Metazoa</taxon>
        <taxon>Ecdysozoa</taxon>
        <taxon>Arthropoda</taxon>
        <taxon>Hexapoda</taxon>
        <taxon>Insecta</taxon>
        <taxon>Pterygota</taxon>
        <taxon>Neoptera</taxon>
        <taxon>Endopterygota</taxon>
        <taxon>Coleoptera</taxon>
        <taxon>Polyphaga</taxon>
        <taxon>Cucujiformia</taxon>
        <taxon>Coccinelloidea</taxon>
        <taxon>Coccinellidae</taxon>
        <taxon>Scymninae</taxon>
        <taxon>Scymnini</taxon>
        <taxon>Cryptolaemus</taxon>
    </lineage>
</organism>
<evidence type="ECO:0000313" key="2">
    <source>
        <dbReference type="Proteomes" id="UP001516400"/>
    </source>
</evidence>
<proteinExistence type="predicted"/>
<accession>A0ABD2P6X2</accession>
<keyword evidence="2" id="KW-1185">Reference proteome</keyword>
<dbReference type="AlphaFoldDB" id="A0ABD2P6X2"/>
<sequence length="143" mass="16604">MDMEKRSSPGVTVHCIDNDYKRRFAANTRSLIQCDEIEEASSPSGSENELSGKLEVFEEEFGTSQEYEHDDLLLEENIVYDKSRNSLQPFHFKCNRHTLNLIAKRNVQALLANESTCLRKMYSTIIEKCYDLWSTADCRNQLR</sequence>
<comment type="caution">
    <text evidence="1">The sequence shown here is derived from an EMBL/GenBank/DDBJ whole genome shotgun (WGS) entry which is preliminary data.</text>
</comment>
<reference evidence="1 2" key="1">
    <citation type="journal article" date="2021" name="BMC Biol.">
        <title>Horizontally acquired antibacterial genes associated with adaptive radiation of ladybird beetles.</title>
        <authorList>
            <person name="Li H.S."/>
            <person name="Tang X.F."/>
            <person name="Huang Y.H."/>
            <person name="Xu Z.Y."/>
            <person name="Chen M.L."/>
            <person name="Du X.Y."/>
            <person name="Qiu B.Y."/>
            <person name="Chen P.T."/>
            <person name="Zhang W."/>
            <person name="Slipinski A."/>
            <person name="Escalona H.E."/>
            <person name="Waterhouse R.M."/>
            <person name="Zwick A."/>
            <person name="Pang H."/>
        </authorList>
    </citation>
    <scope>NUCLEOTIDE SEQUENCE [LARGE SCALE GENOMIC DNA]</scope>
    <source>
        <strain evidence="1">SYSU2018</strain>
    </source>
</reference>